<keyword evidence="1" id="KW-0732">Signal</keyword>
<dbReference type="HOGENOM" id="CLU_2605814_0_0_1"/>
<protein>
    <submittedName>
        <fullName evidence="2">Uncharacterized protein</fullName>
    </submittedName>
</protein>
<feature type="signal peptide" evidence="1">
    <location>
        <begin position="1"/>
        <end position="23"/>
    </location>
</feature>
<accession>M2Q3Y1</accession>
<proteinExistence type="predicted"/>
<evidence type="ECO:0000313" key="2">
    <source>
        <dbReference type="EMBL" id="EMD31488.1"/>
    </source>
</evidence>
<organism evidence="2 3">
    <name type="scientific">Ceriporiopsis subvermispora (strain B)</name>
    <name type="common">White-rot fungus</name>
    <name type="synonym">Gelatoporia subvermispora</name>
    <dbReference type="NCBI Taxonomy" id="914234"/>
    <lineage>
        <taxon>Eukaryota</taxon>
        <taxon>Fungi</taxon>
        <taxon>Dikarya</taxon>
        <taxon>Basidiomycota</taxon>
        <taxon>Agaricomycotina</taxon>
        <taxon>Agaricomycetes</taxon>
        <taxon>Polyporales</taxon>
        <taxon>Gelatoporiaceae</taxon>
        <taxon>Gelatoporia</taxon>
    </lineage>
</organism>
<dbReference type="EMBL" id="KB445818">
    <property type="protein sequence ID" value="EMD31488.1"/>
    <property type="molecule type" value="Genomic_DNA"/>
</dbReference>
<sequence length="79" mass="8183">MFNAKTLVAIVAVAILGASVADGATITRTITKAVVEDATTTSTRVRTFTENTITTTTATATITRLGRPTYTTVTVPAPP</sequence>
<dbReference type="AlphaFoldDB" id="M2Q3Y1"/>
<name>M2Q3Y1_CERS8</name>
<gene>
    <name evidence="2" type="ORF">CERSUDRAFT_100344</name>
</gene>
<keyword evidence="3" id="KW-1185">Reference proteome</keyword>
<reference evidence="2 3" key="1">
    <citation type="journal article" date="2012" name="Proc. Natl. Acad. Sci. U.S.A.">
        <title>Comparative genomics of Ceriporiopsis subvermispora and Phanerochaete chrysosporium provide insight into selective ligninolysis.</title>
        <authorList>
            <person name="Fernandez-Fueyo E."/>
            <person name="Ruiz-Duenas F.J."/>
            <person name="Ferreira P."/>
            <person name="Floudas D."/>
            <person name="Hibbett D.S."/>
            <person name="Canessa P."/>
            <person name="Larrondo L.F."/>
            <person name="James T.Y."/>
            <person name="Seelenfreund D."/>
            <person name="Lobos S."/>
            <person name="Polanco R."/>
            <person name="Tello M."/>
            <person name="Honda Y."/>
            <person name="Watanabe T."/>
            <person name="Watanabe T."/>
            <person name="Ryu J.S."/>
            <person name="Kubicek C.P."/>
            <person name="Schmoll M."/>
            <person name="Gaskell J."/>
            <person name="Hammel K.E."/>
            <person name="St John F.J."/>
            <person name="Vanden Wymelenberg A."/>
            <person name="Sabat G."/>
            <person name="Splinter BonDurant S."/>
            <person name="Syed K."/>
            <person name="Yadav J.S."/>
            <person name="Doddapaneni H."/>
            <person name="Subramanian V."/>
            <person name="Lavin J.L."/>
            <person name="Oguiza J.A."/>
            <person name="Perez G."/>
            <person name="Pisabarro A.G."/>
            <person name="Ramirez L."/>
            <person name="Santoyo F."/>
            <person name="Master E."/>
            <person name="Coutinho P.M."/>
            <person name="Henrissat B."/>
            <person name="Lombard V."/>
            <person name="Magnuson J.K."/>
            <person name="Kuees U."/>
            <person name="Hori C."/>
            <person name="Igarashi K."/>
            <person name="Samejima M."/>
            <person name="Held B.W."/>
            <person name="Barry K.W."/>
            <person name="LaButti K.M."/>
            <person name="Lapidus A."/>
            <person name="Lindquist E.A."/>
            <person name="Lucas S.M."/>
            <person name="Riley R."/>
            <person name="Salamov A.A."/>
            <person name="Hoffmeister D."/>
            <person name="Schwenk D."/>
            <person name="Hadar Y."/>
            <person name="Yarden O."/>
            <person name="de Vries R.P."/>
            <person name="Wiebenga A."/>
            <person name="Stenlid J."/>
            <person name="Eastwood D."/>
            <person name="Grigoriev I.V."/>
            <person name="Berka R.M."/>
            <person name="Blanchette R.A."/>
            <person name="Kersten P."/>
            <person name="Martinez A.T."/>
            <person name="Vicuna R."/>
            <person name="Cullen D."/>
        </authorList>
    </citation>
    <scope>NUCLEOTIDE SEQUENCE [LARGE SCALE GENOMIC DNA]</scope>
    <source>
        <strain evidence="2 3">B</strain>
    </source>
</reference>
<evidence type="ECO:0000256" key="1">
    <source>
        <dbReference type="SAM" id="SignalP"/>
    </source>
</evidence>
<dbReference type="Proteomes" id="UP000016930">
    <property type="component" value="Unassembled WGS sequence"/>
</dbReference>
<evidence type="ECO:0000313" key="3">
    <source>
        <dbReference type="Proteomes" id="UP000016930"/>
    </source>
</evidence>
<feature type="chain" id="PRO_5004022682" evidence="1">
    <location>
        <begin position="24"/>
        <end position="79"/>
    </location>
</feature>